<comment type="similarity">
    <text evidence="7">Belongs to the protein kinase superfamily.</text>
</comment>
<dbReference type="AlphaFoldDB" id="A0A9D5DA85"/>
<evidence type="ECO:0000313" key="10">
    <source>
        <dbReference type="EMBL" id="KAJ0987339.1"/>
    </source>
</evidence>
<evidence type="ECO:0000256" key="3">
    <source>
        <dbReference type="ARBA" id="ARBA00022741"/>
    </source>
</evidence>
<name>A0A9D5DA85_9LILI</name>
<protein>
    <recommendedName>
        <fullName evidence="9">Protein kinase domain-containing protein</fullName>
    </recommendedName>
</protein>
<evidence type="ECO:0000256" key="1">
    <source>
        <dbReference type="ARBA" id="ARBA00022527"/>
    </source>
</evidence>
<feature type="domain" description="Protein kinase" evidence="9">
    <location>
        <begin position="156"/>
        <end position="432"/>
    </location>
</feature>
<dbReference type="PROSITE" id="PS50011">
    <property type="entry name" value="PROTEIN_KINASE_DOM"/>
    <property type="match status" value="1"/>
</dbReference>
<evidence type="ECO:0000313" key="11">
    <source>
        <dbReference type="Proteomes" id="UP001085076"/>
    </source>
</evidence>
<feature type="binding site" evidence="6">
    <location>
        <position position="183"/>
    </location>
    <ligand>
        <name>ATP</name>
        <dbReference type="ChEBI" id="CHEBI:30616"/>
    </ligand>
</feature>
<dbReference type="Proteomes" id="UP001085076">
    <property type="component" value="Miscellaneous, Linkage group lg01"/>
</dbReference>
<dbReference type="PANTHER" id="PTHR44329:SF11">
    <property type="entry name" value="OS09G0443600 PROTEIN"/>
    <property type="match status" value="1"/>
</dbReference>
<reference evidence="10" key="1">
    <citation type="submission" date="2021-03" db="EMBL/GenBank/DDBJ databases">
        <authorList>
            <person name="Li Z."/>
            <person name="Yang C."/>
        </authorList>
    </citation>
    <scope>NUCLEOTIDE SEQUENCE</scope>
    <source>
        <strain evidence="10">Dzin_1.0</strain>
        <tissue evidence="10">Leaf</tissue>
    </source>
</reference>
<sequence>MHTEIEEQRGKQRKSVTIQQSLTVLRPPIIEQKLKQEKGCCRSLTIIFSINSDTRSSPKPKLEQQVAELEEEVRRQTELKVAYKSRLDRMHDYLKHCLEIARENGFLNRVCDYKHSSSSLDPELIPRIATTSRDPHLAAITCQAIHNGWSIEPHEITLLEAIGKGTTAEIYRGNWRGLDVAVKWIHPQYFQSNEGGEAWFAQELDTLSRQRHPFVLRFLGACLLPPENAWVVTELLSGQSLTEWLHGCKKRGKKSLKPLPGLKQRIEKSVEIAQAMQYLHEQKPKVIHRDLKPSNILLDDAMHVRVADFGHARFLSEGEKALTGRMGTFVYMAPEVIRSEPYTEKCDVYSFGIILNELITGEHPYIETTFKPCEIASEVEQGKLRPRLPEEDEGCDRELIELISCMWDGNASARPSFKTITCTLRKIQDNHLCS</sequence>
<comment type="caution">
    <text evidence="10">The sequence shown here is derived from an EMBL/GenBank/DDBJ whole genome shotgun (WGS) entry which is preliminary data.</text>
</comment>
<keyword evidence="11" id="KW-1185">Reference proteome</keyword>
<dbReference type="PANTHER" id="PTHR44329">
    <property type="entry name" value="SERINE/THREONINE-PROTEIN KINASE TNNI3K-RELATED"/>
    <property type="match status" value="1"/>
</dbReference>
<dbReference type="InterPro" id="IPR001245">
    <property type="entry name" value="Ser-Thr/Tyr_kinase_cat_dom"/>
</dbReference>
<reference evidence="10" key="2">
    <citation type="journal article" date="2022" name="Hortic Res">
        <title>The genome of Dioscorea zingiberensis sheds light on the biosynthesis, origin and evolution of the medicinally important diosgenin saponins.</title>
        <authorList>
            <person name="Li Y."/>
            <person name="Tan C."/>
            <person name="Li Z."/>
            <person name="Guo J."/>
            <person name="Li S."/>
            <person name="Chen X."/>
            <person name="Wang C."/>
            <person name="Dai X."/>
            <person name="Yang H."/>
            <person name="Song W."/>
            <person name="Hou L."/>
            <person name="Xu J."/>
            <person name="Tong Z."/>
            <person name="Xu A."/>
            <person name="Yuan X."/>
            <person name="Wang W."/>
            <person name="Yang Q."/>
            <person name="Chen L."/>
            <person name="Sun Z."/>
            <person name="Wang K."/>
            <person name="Pan B."/>
            <person name="Chen J."/>
            <person name="Bao Y."/>
            <person name="Liu F."/>
            <person name="Qi X."/>
            <person name="Gang D.R."/>
            <person name="Wen J."/>
            <person name="Li J."/>
        </authorList>
    </citation>
    <scope>NUCLEOTIDE SEQUENCE</scope>
    <source>
        <strain evidence="10">Dzin_1.0</strain>
    </source>
</reference>
<dbReference type="PROSITE" id="PS00107">
    <property type="entry name" value="PROTEIN_KINASE_ATP"/>
    <property type="match status" value="1"/>
</dbReference>
<evidence type="ECO:0000259" key="9">
    <source>
        <dbReference type="PROSITE" id="PS50011"/>
    </source>
</evidence>
<proteinExistence type="inferred from homology"/>
<dbReference type="InterPro" id="IPR011009">
    <property type="entry name" value="Kinase-like_dom_sf"/>
</dbReference>
<evidence type="ECO:0000256" key="8">
    <source>
        <dbReference type="SAM" id="Coils"/>
    </source>
</evidence>
<gene>
    <name evidence="10" type="ORF">J5N97_005695</name>
</gene>
<dbReference type="InterPro" id="IPR008271">
    <property type="entry name" value="Ser/Thr_kinase_AS"/>
</dbReference>
<dbReference type="PROSITE" id="PS00108">
    <property type="entry name" value="PROTEIN_KINASE_ST"/>
    <property type="match status" value="1"/>
</dbReference>
<keyword evidence="5 6" id="KW-0067">ATP-binding</keyword>
<feature type="coiled-coil region" evidence="8">
    <location>
        <begin position="59"/>
        <end position="86"/>
    </location>
</feature>
<dbReference type="SMART" id="SM00220">
    <property type="entry name" value="S_TKc"/>
    <property type="match status" value="1"/>
</dbReference>
<keyword evidence="1 7" id="KW-0723">Serine/threonine-protein kinase</keyword>
<dbReference type="GO" id="GO:0005524">
    <property type="term" value="F:ATP binding"/>
    <property type="evidence" value="ECO:0007669"/>
    <property type="project" value="UniProtKB-UniRule"/>
</dbReference>
<dbReference type="Gene3D" id="1.10.510.10">
    <property type="entry name" value="Transferase(Phosphotransferase) domain 1"/>
    <property type="match status" value="1"/>
</dbReference>
<keyword evidence="4" id="KW-0418">Kinase</keyword>
<dbReference type="OrthoDB" id="10261027at2759"/>
<evidence type="ECO:0000256" key="6">
    <source>
        <dbReference type="PROSITE-ProRule" id="PRU10141"/>
    </source>
</evidence>
<dbReference type="InterPro" id="IPR000719">
    <property type="entry name" value="Prot_kinase_dom"/>
</dbReference>
<evidence type="ECO:0000256" key="5">
    <source>
        <dbReference type="ARBA" id="ARBA00022840"/>
    </source>
</evidence>
<dbReference type="InterPro" id="IPR051681">
    <property type="entry name" value="Ser/Thr_Kinases-Pseudokinases"/>
</dbReference>
<dbReference type="GO" id="GO:0004674">
    <property type="term" value="F:protein serine/threonine kinase activity"/>
    <property type="evidence" value="ECO:0007669"/>
    <property type="project" value="UniProtKB-KW"/>
</dbReference>
<keyword evidence="8" id="KW-0175">Coiled coil</keyword>
<organism evidence="10 11">
    <name type="scientific">Dioscorea zingiberensis</name>
    <dbReference type="NCBI Taxonomy" id="325984"/>
    <lineage>
        <taxon>Eukaryota</taxon>
        <taxon>Viridiplantae</taxon>
        <taxon>Streptophyta</taxon>
        <taxon>Embryophyta</taxon>
        <taxon>Tracheophyta</taxon>
        <taxon>Spermatophyta</taxon>
        <taxon>Magnoliopsida</taxon>
        <taxon>Liliopsida</taxon>
        <taxon>Dioscoreales</taxon>
        <taxon>Dioscoreaceae</taxon>
        <taxon>Dioscorea</taxon>
    </lineage>
</organism>
<dbReference type="InterPro" id="IPR017441">
    <property type="entry name" value="Protein_kinase_ATP_BS"/>
</dbReference>
<evidence type="ECO:0000256" key="7">
    <source>
        <dbReference type="RuleBase" id="RU000304"/>
    </source>
</evidence>
<keyword evidence="3 6" id="KW-0547">Nucleotide-binding</keyword>
<keyword evidence="2" id="KW-0808">Transferase</keyword>
<dbReference type="Gene3D" id="3.30.200.20">
    <property type="entry name" value="Phosphorylase Kinase, domain 1"/>
    <property type="match status" value="1"/>
</dbReference>
<evidence type="ECO:0000256" key="4">
    <source>
        <dbReference type="ARBA" id="ARBA00022777"/>
    </source>
</evidence>
<dbReference type="CDD" id="cd13999">
    <property type="entry name" value="STKc_MAP3K-like"/>
    <property type="match status" value="1"/>
</dbReference>
<dbReference type="EMBL" id="JAGGNH010000001">
    <property type="protein sequence ID" value="KAJ0987339.1"/>
    <property type="molecule type" value="Genomic_DNA"/>
</dbReference>
<accession>A0A9D5DA85</accession>
<evidence type="ECO:0000256" key="2">
    <source>
        <dbReference type="ARBA" id="ARBA00022679"/>
    </source>
</evidence>
<dbReference type="SUPFAM" id="SSF56112">
    <property type="entry name" value="Protein kinase-like (PK-like)"/>
    <property type="match status" value="1"/>
</dbReference>
<dbReference type="Pfam" id="PF07714">
    <property type="entry name" value="PK_Tyr_Ser-Thr"/>
    <property type="match status" value="1"/>
</dbReference>